<dbReference type="GO" id="GO:0005874">
    <property type="term" value="C:microtubule"/>
    <property type="evidence" value="ECO:0007669"/>
    <property type="project" value="InterPro"/>
</dbReference>
<evidence type="ECO:0000313" key="1">
    <source>
        <dbReference type="EMBL" id="EPZ31807.1"/>
    </source>
</evidence>
<dbReference type="InterPro" id="IPR026756">
    <property type="entry name" value="NuSAP"/>
</dbReference>
<protein>
    <submittedName>
        <fullName evidence="1">Uncharacterized protein</fullName>
    </submittedName>
</protein>
<dbReference type="GO" id="GO:0000281">
    <property type="term" value="P:mitotic cytokinesis"/>
    <property type="evidence" value="ECO:0007669"/>
    <property type="project" value="InterPro"/>
</dbReference>
<dbReference type="HOGENOM" id="CLU_963642_0_0_1"/>
<dbReference type="EMBL" id="KE561209">
    <property type="protein sequence ID" value="EPZ31807.1"/>
    <property type="molecule type" value="Genomic_DNA"/>
</dbReference>
<organism evidence="1 2">
    <name type="scientific">Rozella allomycis (strain CSF55)</name>
    <dbReference type="NCBI Taxonomy" id="988480"/>
    <lineage>
        <taxon>Eukaryota</taxon>
        <taxon>Fungi</taxon>
        <taxon>Fungi incertae sedis</taxon>
        <taxon>Cryptomycota</taxon>
        <taxon>Cryptomycota incertae sedis</taxon>
        <taxon>Rozella</taxon>
    </lineage>
</organism>
<proteinExistence type="predicted"/>
<dbReference type="Proteomes" id="UP000030755">
    <property type="component" value="Unassembled WGS sequence"/>
</dbReference>
<gene>
    <name evidence="1" type="ORF">O9G_000286</name>
</gene>
<dbReference type="GO" id="GO:0040001">
    <property type="term" value="P:establishment of mitotic spindle localization"/>
    <property type="evidence" value="ECO:0007669"/>
    <property type="project" value="InterPro"/>
</dbReference>
<name>A0A075ATE7_ROZAC</name>
<sequence>MEDIKNIYNFKRPKLIKLCKKYNIKATGSKSGSPVRLEYTSTGKSNRLSLYPKVETFQNAEVSDIVTENIAELKTPNVKRSRKDMEDESDDYHTADEAKLENNKAFESPVLKKSPAVKVDRLVTKTPVSRRETLTKYDQCAFIYCRRKLSYAEKMDRIHQKEFNKMTPLKSAVQKSIESTATPLANTKKMEIIGTPLKYTPKVSKEKLEVDSKLKNTFTPVKPDVITSNMEKIVPAIKEVGTPLKKMKIAIDIPETKKKFDLKASLARPLTYKPHKGPLKKYQDSSRKK</sequence>
<dbReference type="OrthoDB" id="2153084at2759"/>
<keyword evidence="2" id="KW-1185">Reference proteome</keyword>
<accession>A0A075ATE7</accession>
<dbReference type="GO" id="GO:0005819">
    <property type="term" value="C:spindle"/>
    <property type="evidence" value="ECO:0007669"/>
    <property type="project" value="InterPro"/>
</dbReference>
<dbReference type="Pfam" id="PF16006">
    <property type="entry name" value="NUSAP"/>
    <property type="match status" value="1"/>
</dbReference>
<dbReference type="AlphaFoldDB" id="A0A075ATE7"/>
<evidence type="ECO:0000313" key="2">
    <source>
        <dbReference type="Proteomes" id="UP000030755"/>
    </source>
</evidence>
<reference evidence="1 2" key="1">
    <citation type="journal article" date="2013" name="Curr. Biol.">
        <title>Shared signatures of parasitism and phylogenomics unite Cryptomycota and microsporidia.</title>
        <authorList>
            <person name="James T.Y."/>
            <person name="Pelin A."/>
            <person name="Bonen L."/>
            <person name="Ahrendt S."/>
            <person name="Sain D."/>
            <person name="Corradi N."/>
            <person name="Stajich J.E."/>
        </authorList>
    </citation>
    <scope>NUCLEOTIDE SEQUENCE [LARGE SCALE GENOMIC DNA]</scope>
    <source>
        <strain evidence="1 2">CSF55</strain>
    </source>
</reference>